<name>A0AB38W8J8_MYCPM</name>
<dbReference type="Proteomes" id="UP000289557">
    <property type="component" value="Chromosome"/>
</dbReference>
<accession>A0AB38W8J8</accession>
<organism evidence="1 2">
    <name type="scientific">Mycoplasmoides pneumoniae</name>
    <name type="common">Mycoplasma pneumoniae</name>
    <dbReference type="NCBI Taxonomy" id="2104"/>
    <lineage>
        <taxon>Bacteria</taxon>
        <taxon>Bacillati</taxon>
        <taxon>Mycoplasmatota</taxon>
        <taxon>Mycoplasmoidales</taxon>
        <taxon>Mycoplasmoidaceae</taxon>
        <taxon>Mycoplasmoides</taxon>
    </lineage>
</organism>
<proteinExistence type="predicted"/>
<sequence length="47" mass="5554">MYMLKTNNLWKSWKSQNLHNLELETGATKPPVVDLASYLHYLILNHK</sequence>
<dbReference type="AlphaFoldDB" id="A0AB38W8J8"/>
<gene>
    <name evidence="1" type="ORF">NCTC10119_00743</name>
</gene>
<dbReference type="EMBL" id="LR214945">
    <property type="protein sequence ID" value="VEU57464.1"/>
    <property type="molecule type" value="Genomic_DNA"/>
</dbReference>
<evidence type="ECO:0000313" key="2">
    <source>
        <dbReference type="Proteomes" id="UP000289557"/>
    </source>
</evidence>
<evidence type="ECO:0000313" key="1">
    <source>
        <dbReference type="EMBL" id="VEU57464.1"/>
    </source>
</evidence>
<reference evidence="1 2" key="1">
    <citation type="submission" date="2019-01" db="EMBL/GenBank/DDBJ databases">
        <authorList>
            <consortium name="Pathogen Informatics"/>
        </authorList>
    </citation>
    <scope>NUCLEOTIDE SEQUENCE [LARGE SCALE GENOMIC DNA]</scope>
    <source>
        <strain evidence="1 2">NCTC10119</strain>
    </source>
</reference>
<protein>
    <submittedName>
        <fullName evidence="1">Uncharacterized protein</fullName>
    </submittedName>
</protein>